<keyword evidence="13 17" id="KW-0472">Membrane</keyword>
<evidence type="ECO:0000313" key="20">
    <source>
        <dbReference type="EMBL" id="BAY81226.1"/>
    </source>
</evidence>
<gene>
    <name evidence="20" type="ORF">NIES267_07010</name>
</gene>
<evidence type="ECO:0000313" key="21">
    <source>
        <dbReference type="Proteomes" id="UP000218418"/>
    </source>
</evidence>
<comment type="catalytic activity">
    <reaction evidence="1">
        <text>ATP + protein L-histidine = ADP + protein N-phospho-L-histidine.</text>
        <dbReference type="EC" id="2.7.13.3"/>
    </reaction>
</comment>
<dbReference type="InterPro" id="IPR003594">
    <property type="entry name" value="HATPase_dom"/>
</dbReference>
<dbReference type="Gene3D" id="3.30.565.10">
    <property type="entry name" value="Histidine kinase-like ATPase, C-terminal domain"/>
    <property type="match status" value="1"/>
</dbReference>
<feature type="domain" description="Histidine kinase" evidence="18">
    <location>
        <begin position="455"/>
        <end position="681"/>
    </location>
</feature>
<evidence type="ECO:0000256" key="2">
    <source>
        <dbReference type="ARBA" id="ARBA00004370"/>
    </source>
</evidence>
<keyword evidence="12" id="KW-0902">Two-component regulatory system</keyword>
<dbReference type="Pfam" id="PF02518">
    <property type="entry name" value="HATPase_c"/>
    <property type="match status" value="1"/>
</dbReference>
<keyword evidence="7 17" id="KW-0812">Transmembrane</keyword>
<dbReference type="OrthoDB" id="569347at2"/>
<dbReference type="SUPFAM" id="SSF55874">
    <property type="entry name" value="ATPase domain of HSP90 chaperone/DNA topoisomerase II/histidine kinase"/>
    <property type="match status" value="1"/>
</dbReference>
<keyword evidence="16" id="KW-0175">Coiled coil</keyword>
<dbReference type="PRINTS" id="PR00344">
    <property type="entry name" value="BCTRLSENSOR"/>
</dbReference>
<reference evidence="20 21" key="1">
    <citation type="submission" date="2017-06" db="EMBL/GenBank/DDBJ databases">
        <title>Genome sequencing of cyanobaciteial culture collection at National Institute for Environmental Studies (NIES).</title>
        <authorList>
            <person name="Hirose Y."/>
            <person name="Shimura Y."/>
            <person name="Fujisawa T."/>
            <person name="Nakamura Y."/>
            <person name="Kawachi M."/>
        </authorList>
    </citation>
    <scope>NUCLEOTIDE SEQUENCE [LARGE SCALE GENOMIC DNA]</scope>
    <source>
        <strain evidence="20 21">NIES-267</strain>
    </source>
</reference>
<keyword evidence="9" id="KW-0418">Kinase</keyword>
<dbReference type="Gene3D" id="3.40.50.2300">
    <property type="match status" value="1"/>
</dbReference>
<dbReference type="InterPro" id="IPR003661">
    <property type="entry name" value="HisK_dim/P_dom"/>
</dbReference>
<evidence type="ECO:0000256" key="3">
    <source>
        <dbReference type="ARBA" id="ARBA00006402"/>
    </source>
</evidence>
<evidence type="ECO:0000256" key="13">
    <source>
        <dbReference type="ARBA" id="ARBA00023136"/>
    </source>
</evidence>
<keyword evidence="21" id="KW-1185">Reference proteome</keyword>
<feature type="transmembrane region" description="Helical" evidence="17">
    <location>
        <begin position="355"/>
        <end position="381"/>
    </location>
</feature>
<comment type="subcellular location">
    <subcellularLocation>
        <location evidence="2">Membrane</location>
    </subcellularLocation>
</comment>
<feature type="domain" description="Response regulatory" evidence="19">
    <location>
        <begin position="707"/>
        <end position="823"/>
    </location>
</feature>
<evidence type="ECO:0000256" key="10">
    <source>
        <dbReference type="ARBA" id="ARBA00022840"/>
    </source>
</evidence>
<evidence type="ECO:0000259" key="18">
    <source>
        <dbReference type="PROSITE" id="PS50109"/>
    </source>
</evidence>
<dbReference type="AlphaFoldDB" id="A0A1Z4LJ17"/>
<dbReference type="SMART" id="SM00388">
    <property type="entry name" value="HisKA"/>
    <property type="match status" value="1"/>
</dbReference>
<dbReference type="FunFam" id="1.10.287.130:FF:000004">
    <property type="entry name" value="Ethylene receptor 1"/>
    <property type="match status" value="1"/>
</dbReference>
<protein>
    <recommendedName>
        <fullName evidence="14">Circadian input-output histidine kinase CikA</fullName>
        <ecNumber evidence="4">2.7.13.3</ecNumber>
    </recommendedName>
</protein>
<dbReference type="PANTHER" id="PTHR45339">
    <property type="entry name" value="HYBRID SIGNAL TRANSDUCTION HISTIDINE KINASE J"/>
    <property type="match status" value="1"/>
</dbReference>
<keyword evidence="11 17" id="KW-1133">Transmembrane helix</keyword>
<dbReference type="SUPFAM" id="SSF52172">
    <property type="entry name" value="CheY-like"/>
    <property type="match status" value="1"/>
</dbReference>
<keyword evidence="6" id="KW-0808">Transferase</keyword>
<evidence type="ECO:0000256" key="16">
    <source>
        <dbReference type="SAM" id="Coils"/>
    </source>
</evidence>
<dbReference type="CDD" id="cd16922">
    <property type="entry name" value="HATPase_EvgS-ArcB-TorS-like"/>
    <property type="match status" value="1"/>
</dbReference>
<dbReference type="CDD" id="cd00082">
    <property type="entry name" value="HisKA"/>
    <property type="match status" value="1"/>
</dbReference>
<dbReference type="Pfam" id="PF00512">
    <property type="entry name" value="HisKA"/>
    <property type="match status" value="1"/>
</dbReference>
<dbReference type="GO" id="GO:0016020">
    <property type="term" value="C:membrane"/>
    <property type="evidence" value="ECO:0007669"/>
    <property type="project" value="UniProtKB-SubCell"/>
</dbReference>
<dbReference type="InterPro" id="IPR005467">
    <property type="entry name" value="His_kinase_dom"/>
</dbReference>
<keyword evidence="10" id="KW-0067">ATP-binding</keyword>
<dbReference type="InterPro" id="IPR036890">
    <property type="entry name" value="HATPase_C_sf"/>
</dbReference>
<dbReference type="EC" id="2.7.13.3" evidence="4"/>
<dbReference type="InterPro" id="IPR007890">
    <property type="entry name" value="CHASE2"/>
</dbReference>
<dbReference type="EMBL" id="AP018227">
    <property type="protein sequence ID" value="BAY81226.1"/>
    <property type="molecule type" value="Genomic_DNA"/>
</dbReference>
<evidence type="ECO:0000256" key="1">
    <source>
        <dbReference type="ARBA" id="ARBA00000085"/>
    </source>
</evidence>
<evidence type="ECO:0000256" key="15">
    <source>
        <dbReference type="PROSITE-ProRule" id="PRU00169"/>
    </source>
</evidence>
<dbReference type="FunFam" id="3.30.565.10:FF:000010">
    <property type="entry name" value="Sensor histidine kinase RcsC"/>
    <property type="match status" value="1"/>
</dbReference>
<evidence type="ECO:0000256" key="6">
    <source>
        <dbReference type="ARBA" id="ARBA00022679"/>
    </source>
</evidence>
<name>A0A1Z4LJ17_9CYAN</name>
<dbReference type="GO" id="GO:0000155">
    <property type="term" value="F:phosphorelay sensor kinase activity"/>
    <property type="evidence" value="ECO:0007669"/>
    <property type="project" value="InterPro"/>
</dbReference>
<dbReference type="PANTHER" id="PTHR45339:SF1">
    <property type="entry name" value="HYBRID SIGNAL TRANSDUCTION HISTIDINE KINASE J"/>
    <property type="match status" value="1"/>
</dbReference>
<comment type="similarity">
    <text evidence="3">In the N-terminal section; belongs to the phytochrome family.</text>
</comment>
<organism evidence="20 21">
    <name type="scientific">Calothrix parasitica NIES-267</name>
    <dbReference type="NCBI Taxonomy" id="1973488"/>
    <lineage>
        <taxon>Bacteria</taxon>
        <taxon>Bacillati</taxon>
        <taxon>Cyanobacteriota</taxon>
        <taxon>Cyanophyceae</taxon>
        <taxon>Nostocales</taxon>
        <taxon>Calotrichaceae</taxon>
        <taxon>Calothrix</taxon>
    </lineage>
</organism>
<dbReference type="Pfam" id="PF05226">
    <property type="entry name" value="CHASE2"/>
    <property type="match status" value="1"/>
</dbReference>
<dbReference type="InterPro" id="IPR036097">
    <property type="entry name" value="HisK_dim/P_sf"/>
</dbReference>
<dbReference type="CDD" id="cd17546">
    <property type="entry name" value="REC_hyHK_CKI1_RcsC-like"/>
    <property type="match status" value="1"/>
</dbReference>
<evidence type="ECO:0000256" key="12">
    <source>
        <dbReference type="ARBA" id="ARBA00023012"/>
    </source>
</evidence>
<dbReference type="Pfam" id="PF00072">
    <property type="entry name" value="Response_reg"/>
    <property type="match status" value="1"/>
</dbReference>
<keyword evidence="8" id="KW-0547">Nucleotide-binding</keyword>
<dbReference type="SMART" id="SM00387">
    <property type="entry name" value="HATPase_c"/>
    <property type="match status" value="1"/>
</dbReference>
<evidence type="ECO:0000256" key="9">
    <source>
        <dbReference type="ARBA" id="ARBA00022777"/>
    </source>
</evidence>
<dbReference type="PROSITE" id="PS50109">
    <property type="entry name" value="HIS_KIN"/>
    <property type="match status" value="1"/>
</dbReference>
<sequence>MWSKFRALLWEWRFVGITTPAVALAVIVGSTAGWFQLLEQTTLEHFFAIRPSEKPDKRILIVTIDEQDITEVGRWPIPDKYLADALKEINQYQPSVIGLDIYRDLPVEPGHQELVKVMQTTPNLIGVKKMLGDKANKVAPPPTLSELDQVALADLILDADSKVRRGLLSTFDEDKNVFQGLAASLSSIYLDKKGIEAIYDPKEKSLRLGKAVFHPFTQKEFAYRNADKSVYQILLNYRSLKQDFETVTLRDVLSGNLSEEQVRSRIVLIGMTAKSVNDFHSIGYASGIRNRNIRIPGVKIHAHLASQILSAALDGRPMINVLSYQKEFLWILCWSFTGSCVSWVLLQVNSKREKYFFGLTLLGISIAIGTLIVSCYGSFLIGWWIPAVSPFIALIGSAIIVSNFYKHWQLEQANEKLQEYSRNLELKVEERTKELVEAKELADVASQAKSEFLANMSHELRTPLNGILGYAQILQRSQNIAQKERDGVGIIYQCGSHLLTLINDILDLSKIEARKLELHCSDINFSAFLTGVAEICRIRAEQKGIEFHLQADSQLPLTVSTDEKRLRQVLINLLGNAIKFTQEGGVIFLIRVIENNQFNIDKESCKVRFEIIDSGVGMAPEKLNKIFLPFEQVGDKNKQTEGTGLGLAISRKIAELMGSGIQVESNLGSGSKFWFDADLKVSKENIQEKLDLSISKQIIGLKHGKPNILIVDDQWENRSIIVNCLKSIGFCCCEASNGKEGLIKAEEIKLDLIITDISMPEMDGLEMMQILRNNQEFINVPIIVSSASVYAEDIKQSLAFGANKFLPKPIQIDNLLQILQNYLHLEWVYAKNKEKPLNEVSIDEQELIAPSGAEMDKLFDLAMRGNVNEIENLLNNIESSDKSFKPFVAKVRELANNFRFKQIRKYIKSFQIEKT</sequence>
<dbReference type="GO" id="GO:0005524">
    <property type="term" value="F:ATP binding"/>
    <property type="evidence" value="ECO:0007669"/>
    <property type="project" value="UniProtKB-KW"/>
</dbReference>
<evidence type="ECO:0000259" key="19">
    <source>
        <dbReference type="PROSITE" id="PS50110"/>
    </source>
</evidence>
<evidence type="ECO:0000256" key="8">
    <source>
        <dbReference type="ARBA" id="ARBA00022741"/>
    </source>
</evidence>
<evidence type="ECO:0000256" key="17">
    <source>
        <dbReference type="SAM" id="Phobius"/>
    </source>
</evidence>
<accession>A0A1Z4LJ17</accession>
<feature type="transmembrane region" description="Helical" evidence="17">
    <location>
        <begin position="12"/>
        <end position="35"/>
    </location>
</feature>
<dbReference type="SMART" id="SM01080">
    <property type="entry name" value="CHASE2"/>
    <property type="match status" value="1"/>
</dbReference>
<dbReference type="Gene3D" id="1.10.287.130">
    <property type="match status" value="1"/>
</dbReference>
<dbReference type="InterPro" id="IPR001789">
    <property type="entry name" value="Sig_transdc_resp-reg_receiver"/>
</dbReference>
<dbReference type="Proteomes" id="UP000218418">
    <property type="component" value="Chromosome"/>
</dbReference>
<evidence type="ECO:0000256" key="5">
    <source>
        <dbReference type="ARBA" id="ARBA00022553"/>
    </source>
</evidence>
<dbReference type="InterPro" id="IPR004358">
    <property type="entry name" value="Sig_transdc_His_kin-like_C"/>
</dbReference>
<evidence type="ECO:0000256" key="4">
    <source>
        <dbReference type="ARBA" id="ARBA00012438"/>
    </source>
</evidence>
<evidence type="ECO:0000256" key="14">
    <source>
        <dbReference type="ARBA" id="ARBA00074306"/>
    </source>
</evidence>
<proteinExistence type="inferred from homology"/>
<feature type="transmembrane region" description="Helical" evidence="17">
    <location>
        <begin position="387"/>
        <end position="405"/>
    </location>
</feature>
<evidence type="ECO:0000256" key="7">
    <source>
        <dbReference type="ARBA" id="ARBA00022692"/>
    </source>
</evidence>
<dbReference type="SUPFAM" id="SSF47384">
    <property type="entry name" value="Homodimeric domain of signal transducing histidine kinase"/>
    <property type="match status" value="1"/>
</dbReference>
<evidence type="ECO:0000256" key="11">
    <source>
        <dbReference type="ARBA" id="ARBA00022989"/>
    </source>
</evidence>
<keyword evidence="5 15" id="KW-0597">Phosphoprotein</keyword>
<feature type="transmembrane region" description="Helical" evidence="17">
    <location>
        <begin position="328"/>
        <end position="348"/>
    </location>
</feature>
<feature type="modified residue" description="4-aspartylphosphate" evidence="15">
    <location>
        <position position="756"/>
    </location>
</feature>
<dbReference type="PROSITE" id="PS50110">
    <property type="entry name" value="RESPONSE_REGULATORY"/>
    <property type="match status" value="1"/>
</dbReference>
<feature type="coiled-coil region" evidence="16">
    <location>
        <begin position="410"/>
        <end position="441"/>
    </location>
</feature>
<dbReference type="SMART" id="SM00448">
    <property type="entry name" value="REC"/>
    <property type="match status" value="1"/>
</dbReference>
<dbReference type="InterPro" id="IPR011006">
    <property type="entry name" value="CheY-like_superfamily"/>
</dbReference>